<name>A0A4Y8WMW2_9PORP</name>
<evidence type="ECO:0000256" key="1">
    <source>
        <dbReference type="SAM" id="Phobius"/>
    </source>
</evidence>
<keyword evidence="1" id="KW-1133">Transmembrane helix</keyword>
<dbReference type="InterPro" id="IPR047647">
    <property type="entry name" value="ISAs1_transpos"/>
</dbReference>
<dbReference type="STRING" id="1122973.GCA_000379925_00743"/>
<evidence type="ECO:0000259" key="2">
    <source>
        <dbReference type="Pfam" id="PF01609"/>
    </source>
</evidence>
<sequence>MDSLFKALTTIPDSRKGNHLIYPLDYILLVVFTAVMAGFNAWSEVELYAQIYEQDLKQLYKRLSGKTLSHYTPSHDTFAYVFRGLDPTQFQVAFKNWLAGVFSLLGQHISIDGKTMRGVKNLELNSECHTVSAYIKGLRVTLDQVFISNKSNEINAIKELLDLIDINESVVTIDAIGTQHSIAKKIVEKGGNYVFNVKANQSGTLLELEEHFKPAYKAHIIKTSSLEQGHGRVEERAMESIVDLSQFKELELYKDLDKWQGIQSIHKLKRVRYDKKTEKESVEMAYFISSLTDPKKVFSLIRDHWAVENNLHYCLDVILGEDQSLKRKDNEAKNWNIINKIALFFLEKQKEKTKIPIKNLRKRNATMKPSQILEYNYL</sequence>
<dbReference type="InterPro" id="IPR032806">
    <property type="entry name" value="YbfD_N"/>
</dbReference>
<protein>
    <submittedName>
        <fullName evidence="4">ISAs1 family transposase</fullName>
    </submittedName>
</protein>
<dbReference type="PANTHER" id="PTHR30298:SF0">
    <property type="entry name" value="PROTEIN YBFL-RELATED"/>
    <property type="match status" value="1"/>
</dbReference>
<dbReference type="InterPro" id="IPR051698">
    <property type="entry name" value="Transposase_11-like"/>
</dbReference>
<comment type="caution">
    <text evidence="4">The sequence shown here is derived from an EMBL/GenBank/DDBJ whole genome shotgun (WGS) entry which is preliminary data.</text>
</comment>
<gene>
    <name evidence="4" type="ORF">E4P47_07485</name>
</gene>
<evidence type="ECO:0000313" key="4">
    <source>
        <dbReference type="EMBL" id="TFH94442.1"/>
    </source>
</evidence>
<reference evidence="4 5" key="1">
    <citation type="submission" date="2019-03" db="EMBL/GenBank/DDBJ databases">
        <title>Porphyromonas levii Isolated from the Uterus of Dairy Cows.</title>
        <authorList>
            <person name="Francis A.M."/>
        </authorList>
    </citation>
    <scope>NUCLEOTIDE SEQUENCE [LARGE SCALE GENOMIC DNA]</scope>
    <source>
        <strain evidence="4 5">AF5678</strain>
    </source>
</reference>
<dbReference type="AlphaFoldDB" id="A0A4Y8WMW2"/>
<keyword evidence="1" id="KW-0812">Transmembrane</keyword>
<dbReference type="NCBIfam" id="NF033564">
    <property type="entry name" value="transpos_ISAs1"/>
    <property type="match status" value="1"/>
</dbReference>
<dbReference type="InterPro" id="IPR002559">
    <property type="entry name" value="Transposase_11"/>
</dbReference>
<keyword evidence="1" id="KW-0472">Membrane</keyword>
<dbReference type="EMBL" id="SPNC01000122">
    <property type="protein sequence ID" value="TFH94442.1"/>
    <property type="molecule type" value="Genomic_DNA"/>
</dbReference>
<accession>A0A4Y8WMW2</accession>
<dbReference type="GO" id="GO:0004803">
    <property type="term" value="F:transposase activity"/>
    <property type="evidence" value="ECO:0007669"/>
    <property type="project" value="InterPro"/>
</dbReference>
<proteinExistence type="predicted"/>
<evidence type="ECO:0000313" key="5">
    <source>
        <dbReference type="Proteomes" id="UP000297225"/>
    </source>
</evidence>
<dbReference type="GO" id="GO:0003677">
    <property type="term" value="F:DNA binding"/>
    <property type="evidence" value="ECO:0007669"/>
    <property type="project" value="InterPro"/>
</dbReference>
<keyword evidence="5" id="KW-1185">Reference proteome</keyword>
<feature type="domain" description="Transposase IS4-like" evidence="2">
    <location>
        <begin position="107"/>
        <end position="344"/>
    </location>
</feature>
<dbReference type="RefSeq" id="WP_134852636.1">
    <property type="nucleotide sequence ID" value="NZ_CP197400.1"/>
</dbReference>
<dbReference type="Pfam" id="PF13808">
    <property type="entry name" value="DDE_Tnp_1_assoc"/>
    <property type="match status" value="1"/>
</dbReference>
<dbReference type="PANTHER" id="PTHR30298">
    <property type="entry name" value="H REPEAT-ASSOCIATED PREDICTED TRANSPOSASE"/>
    <property type="match status" value="1"/>
</dbReference>
<dbReference type="GO" id="GO:0006313">
    <property type="term" value="P:DNA transposition"/>
    <property type="evidence" value="ECO:0007669"/>
    <property type="project" value="InterPro"/>
</dbReference>
<dbReference type="Pfam" id="PF01609">
    <property type="entry name" value="DDE_Tnp_1"/>
    <property type="match status" value="1"/>
</dbReference>
<evidence type="ECO:0000259" key="3">
    <source>
        <dbReference type="Pfam" id="PF13808"/>
    </source>
</evidence>
<feature type="domain" description="H repeat-associated protein N-terminal" evidence="3">
    <location>
        <begin position="6"/>
        <end position="98"/>
    </location>
</feature>
<organism evidence="4 5">
    <name type="scientific">Porphyromonas levii</name>
    <dbReference type="NCBI Taxonomy" id="28114"/>
    <lineage>
        <taxon>Bacteria</taxon>
        <taxon>Pseudomonadati</taxon>
        <taxon>Bacteroidota</taxon>
        <taxon>Bacteroidia</taxon>
        <taxon>Bacteroidales</taxon>
        <taxon>Porphyromonadaceae</taxon>
        <taxon>Porphyromonas</taxon>
    </lineage>
</organism>
<dbReference type="Proteomes" id="UP000297225">
    <property type="component" value="Unassembled WGS sequence"/>
</dbReference>
<feature type="transmembrane region" description="Helical" evidence="1">
    <location>
        <begin position="20"/>
        <end position="42"/>
    </location>
</feature>